<evidence type="ECO:0000313" key="2">
    <source>
        <dbReference type="EMBL" id="MFD1050719.1"/>
    </source>
</evidence>
<dbReference type="InterPro" id="IPR045851">
    <property type="entry name" value="AMP-bd_C_sf"/>
</dbReference>
<proteinExistence type="predicted"/>
<dbReference type="EMBL" id="JBHTIS010003045">
    <property type="protein sequence ID" value="MFD1050719.1"/>
    <property type="molecule type" value="Genomic_DNA"/>
</dbReference>
<gene>
    <name evidence="2" type="ORF">ACFQ1S_36925</name>
</gene>
<comment type="caution">
    <text evidence="2">The sequence shown here is derived from an EMBL/GenBank/DDBJ whole genome shotgun (WGS) entry which is preliminary data.</text>
</comment>
<evidence type="ECO:0000313" key="3">
    <source>
        <dbReference type="Proteomes" id="UP001597045"/>
    </source>
</evidence>
<dbReference type="Pfam" id="PF13193">
    <property type="entry name" value="AMP-binding_C"/>
    <property type="match status" value="1"/>
</dbReference>
<protein>
    <recommendedName>
        <fullName evidence="1">AMP-binding enzyme C-terminal domain-containing protein</fullName>
    </recommendedName>
</protein>
<evidence type="ECO:0000259" key="1">
    <source>
        <dbReference type="Pfam" id="PF13193"/>
    </source>
</evidence>
<reference evidence="3" key="1">
    <citation type="journal article" date="2019" name="Int. J. Syst. Evol. Microbiol.">
        <title>The Global Catalogue of Microorganisms (GCM) 10K type strain sequencing project: providing services to taxonomists for standard genome sequencing and annotation.</title>
        <authorList>
            <consortium name="The Broad Institute Genomics Platform"/>
            <consortium name="The Broad Institute Genome Sequencing Center for Infectious Disease"/>
            <person name="Wu L."/>
            <person name="Ma J."/>
        </authorList>
    </citation>
    <scope>NUCLEOTIDE SEQUENCE [LARGE SCALE GENOMIC DNA]</scope>
    <source>
        <strain evidence="3">JCM 31486</strain>
    </source>
</reference>
<feature type="domain" description="AMP-binding enzyme C-terminal" evidence="1">
    <location>
        <begin position="5"/>
        <end position="38"/>
    </location>
</feature>
<name>A0ABW3MMQ0_9PSEU</name>
<dbReference type="SUPFAM" id="SSF56801">
    <property type="entry name" value="Acetyl-CoA synthetase-like"/>
    <property type="match status" value="1"/>
</dbReference>
<dbReference type="InterPro" id="IPR025110">
    <property type="entry name" value="AMP-bd_C"/>
</dbReference>
<keyword evidence="3" id="KW-1185">Reference proteome</keyword>
<sequence length="51" mass="5740">MDLDPAELRRFLRDRLAGYKVPVYVDVVESLPRTASGKIRKAVLRAIPTVS</sequence>
<dbReference type="Proteomes" id="UP001597045">
    <property type="component" value="Unassembled WGS sequence"/>
</dbReference>
<accession>A0ABW3MMQ0</accession>
<dbReference type="Gene3D" id="3.30.300.30">
    <property type="match status" value="1"/>
</dbReference>
<organism evidence="2 3">
    <name type="scientific">Kibdelosporangium lantanae</name>
    <dbReference type="NCBI Taxonomy" id="1497396"/>
    <lineage>
        <taxon>Bacteria</taxon>
        <taxon>Bacillati</taxon>
        <taxon>Actinomycetota</taxon>
        <taxon>Actinomycetes</taxon>
        <taxon>Pseudonocardiales</taxon>
        <taxon>Pseudonocardiaceae</taxon>
        <taxon>Kibdelosporangium</taxon>
    </lineage>
</organism>